<dbReference type="PANTHER" id="PTHR43643">
    <property type="entry name" value="HISTIDINOL-PHOSPHATE AMINOTRANSFERASE 2"/>
    <property type="match status" value="1"/>
</dbReference>
<dbReference type="CDD" id="cd00609">
    <property type="entry name" value="AAT_like"/>
    <property type="match status" value="1"/>
</dbReference>
<dbReference type="GO" id="GO:0004400">
    <property type="term" value="F:histidinol-phosphate transaminase activity"/>
    <property type="evidence" value="ECO:0007669"/>
    <property type="project" value="UniProtKB-UniRule"/>
</dbReference>
<dbReference type="InterPro" id="IPR015421">
    <property type="entry name" value="PyrdxlP-dep_Trfase_major"/>
</dbReference>
<comment type="catalytic activity">
    <reaction evidence="8 9">
        <text>L-histidinol phosphate + 2-oxoglutarate = 3-(imidazol-4-yl)-2-oxopropyl phosphate + L-glutamate</text>
        <dbReference type="Rhea" id="RHEA:23744"/>
        <dbReference type="ChEBI" id="CHEBI:16810"/>
        <dbReference type="ChEBI" id="CHEBI:29985"/>
        <dbReference type="ChEBI" id="CHEBI:57766"/>
        <dbReference type="ChEBI" id="CHEBI:57980"/>
        <dbReference type="EC" id="2.6.1.9"/>
    </reaction>
</comment>
<protein>
    <recommendedName>
        <fullName evidence="9">Histidinol-phosphate aminotransferase</fullName>
        <ecNumber evidence="9">2.6.1.9</ecNumber>
    </recommendedName>
    <alternativeName>
        <fullName evidence="9">Imidazole acetol-phosphate transaminase</fullName>
    </alternativeName>
</protein>
<dbReference type="Gene3D" id="3.90.1150.10">
    <property type="entry name" value="Aspartate Aminotransferase, domain 1"/>
    <property type="match status" value="1"/>
</dbReference>
<dbReference type="EMBL" id="CP159373">
    <property type="protein sequence ID" value="XCN74016.1"/>
    <property type="molecule type" value="Genomic_DNA"/>
</dbReference>
<evidence type="ECO:0000256" key="3">
    <source>
        <dbReference type="ARBA" id="ARBA00007970"/>
    </source>
</evidence>
<comment type="pathway">
    <text evidence="2 9">Amino-acid biosynthesis; L-histidine biosynthesis; L-histidine from 5-phospho-alpha-D-ribose 1-diphosphate: step 7/9.</text>
</comment>
<dbReference type="NCBIfam" id="TIGR01141">
    <property type="entry name" value="hisC"/>
    <property type="match status" value="1"/>
</dbReference>
<feature type="domain" description="Aminotransferase class I/classII large" evidence="10">
    <location>
        <begin position="32"/>
        <end position="360"/>
    </location>
</feature>
<reference evidence="11" key="1">
    <citation type="journal article" date="2024" name="Syst. Appl. Microbiol.">
        <title>First single-strain enrichments of Electrothrix cable bacteria, description of E. aestuarii sp. nov. and E. rattekaaiensis sp. nov., and proposal of a cable bacteria taxonomy following the rules of the SeqCode.</title>
        <authorList>
            <person name="Plum-Jensen L.E."/>
            <person name="Schramm A."/>
            <person name="Marshall I.P.G."/>
        </authorList>
    </citation>
    <scope>NUCLEOTIDE SEQUENCE</scope>
    <source>
        <strain evidence="11">Rat1</strain>
    </source>
</reference>
<evidence type="ECO:0000313" key="11">
    <source>
        <dbReference type="EMBL" id="XCN74016.1"/>
    </source>
</evidence>
<keyword evidence="9" id="KW-0368">Histidine biosynthesis</keyword>
<dbReference type="EC" id="2.6.1.9" evidence="9"/>
<accession>A0AAU8LWU3</accession>
<name>A0AAU8LWU3_9BACT</name>
<comment type="cofactor">
    <cofactor evidence="1 9">
        <name>pyridoxal 5'-phosphate</name>
        <dbReference type="ChEBI" id="CHEBI:597326"/>
    </cofactor>
</comment>
<dbReference type="PANTHER" id="PTHR43643:SF3">
    <property type="entry name" value="HISTIDINOL-PHOSPHATE AMINOTRANSFERASE"/>
    <property type="match status" value="1"/>
</dbReference>
<keyword evidence="9" id="KW-0028">Amino-acid biosynthesis</keyword>
<dbReference type="HAMAP" id="MF_01023">
    <property type="entry name" value="HisC_aminotrans_2"/>
    <property type="match status" value="1"/>
</dbReference>
<gene>
    <name evidence="9 11" type="primary">hisC</name>
    <name evidence="11" type="ORF">Q3M24_04460</name>
</gene>
<evidence type="ECO:0000256" key="7">
    <source>
        <dbReference type="ARBA" id="ARBA00022898"/>
    </source>
</evidence>
<dbReference type="Pfam" id="PF00155">
    <property type="entry name" value="Aminotran_1_2"/>
    <property type="match status" value="1"/>
</dbReference>
<keyword evidence="5 9" id="KW-0032">Aminotransferase</keyword>
<dbReference type="GO" id="GO:0030170">
    <property type="term" value="F:pyridoxal phosphate binding"/>
    <property type="evidence" value="ECO:0007669"/>
    <property type="project" value="InterPro"/>
</dbReference>
<proteinExistence type="inferred from homology"/>
<evidence type="ECO:0000256" key="6">
    <source>
        <dbReference type="ARBA" id="ARBA00022679"/>
    </source>
</evidence>
<evidence type="ECO:0000256" key="4">
    <source>
        <dbReference type="ARBA" id="ARBA00011738"/>
    </source>
</evidence>
<dbReference type="Gene3D" id="3.40.640.10">
    <property type="entry name" value="Type I PLP-dependent aspartate aminotransferase-like (Major domain)"/>
    <property type="match status" value="1"/>
</dbReference>
<comment type="similarity">
    <text evidence="3 9">Belongs to the class-II pyridoxal-phosphate-dependent aminotransferase family. Histidinol-phosphate aminotransferase subfamily.</text>
</comment>
<evidence type="ECO:0000256" key="9">
    <source>
        <dbReference type="HAMAP-Rule" id="MF_01023"/>
    </source>
</evidence>
<dbReference type="KEGG" id="eaj:Q3M24_04460"/>
<dbReference type="InterPro" id="IPR004839">
    <property type="entry name" value="Aminotransferase_I/II_large"/>
</dbReference>
<dbReference type="PROSITE" id="PS00599">
    <property type="entry name" value="AA_TRANSFER_CLASS_2"/>
    <property type="match status" value="1"/>
</dbReference>
<evidence type="ECO:0000256" key="8">
    <source>
        <dbReference type="ARBA" id="ARBA00047481"/>
    </source>
</evidence>
<evidence type="ECO:0000259" key="10">
    <source>
        <dbReference type="Pfam" id="PF00155"/>
    </source>
</evidence>
<feature type="modified residue" description="N6-(pyridoxal phosphate)lysine" evidence="9">
    <location>
        <position position="227"/>
    </location>
</feature>
<dbReference type="InterPro" id="IPR001917">
    <property type="entry name" value="Aminotrans_II_pyridoxalP_BS"/>
</dbReference>
<evidence type="ECO:0000256" key="2">
    <source>
        <dbReference type="ARBA" id="ARBA00005011"/>
    </source>
</evidence>
<dbReference type="GO" id="GO:0000105">
    <property type="term" value="P:L-histidine biosynthetic process"/>
    <property type="evidence" value="ECO:0007669"/>
    <property type="project" value="UniProtKB-UniRule"/>
</dbReference>
<organism evidence="11">
    <name type="scientific">Candidatus Electrothrix aestuarii</name>
    <dbReference type="NCBI Taxonomy" id="3062594"/>
    <lineage>
        <taxon>Bacteria</taxon>
        <taxon>Pseudomonadati</taxon>
        <taxon>Thermodesulfobacteriota</taxon>
        <taxon>Desulfobulbia</taxon>
        <taxon>Desulfobulbales</taxon>
        <taxon>Desulfobulbaceae</taxon>
        <taxon>Candidatus Electrothrix</taxon>
    </lineage>
</organism>
<keyword evidence="6 9" id="KW-0808">Transferase</keyword>
<keyword evidence="7 9" id="KW-0663">Pyridoxal phosphate</keyword>
<evidence type="ECO:0000256" key="1">
    <source>
        <dbReference type="ARBA" id="ARBA00001933"/>
    </source>
</evidence>
<dbReference type="InterPro" id="IPR015424">
    <property type="entry name" value="PyrdxlP-dep_Trfase"/>
</dbReference>
<reference evidence="11" key="2">
    <citation type="submission" date="2024-06" db="EMBL/GenBank/DDBJ databases">
        <authorList>
            <person name="Plum-Jensen L.E."/>
            <person name="Schramm A."/>
            <person name="Marshall I.P.G."/>
        </authorList>
    </citation>
    <scope>NUCLEOTIDE SEQUENCE</scope>
    <source>
        <strain evidence="11">Rat1</strain>
    </source>
</reference>
<dbReference type="InterPro" id="IPR005861">
    <property type="entry name" value="HisP_aminotrans"/>
</dbReference>
<comment type="subunit">
    <text evidence="4 9">Homodimer.</text>
</comment>
<evidence type="ECO:0000256" key="5">
    <source>
        <dbReference type="ARBA" id="ARBA00022576"/>
    </source>
</evidence>
<dbReference type="InterPro" id="IPR015422">
    <property type="entry name" value="PyrdxlP-dep_Trfase_small"/>
</dbReference>
<sequence length="370" mass="40786">MKLNIPKNIADIIPYPPGKPLEELEREYGITDSIKLASNENAWGPSPKAVAAAQETLNGLHRYPDGSSYHLTNAVAQWTGATPEEIILGNGSNEVIEFLVKAFVRSGDEVITSHPSFLMYQKFVQVRGGTNVVIPLKDMVHDLEAIAAAVTEHTRLIFLDNPNNPCATLVSKEAFAAFLAKLPEEVVVVLDEAYIDFVEPEKRIDVLSLIREPEAIPAVVALRTFSKAFGLSGLRVGFGIMHREIASLLHRVRQPFNINLPAQAGALAALSDTEHYAKTMTGTAAGREWLSEQVRDLGCVPYPSCTNFFLIDVQGDATALYDAMLYKGVIVRSMKTYGYPYFIRITIGTEQENQRFVAALKDCLKELGYV</sequence>
<dbReference type="SUPFAM" id="SSF53383">
    <property type="entry name" value="PLP-dependent transferases"/>
    <property type="match status" value="1"/>
</dbReference>
<dbReference type="InterPro" id="IPR050106">
    <property type="entry name" value="HistidinolP_aminotransfase"/>
</dbReference>
<dbReference type="AlphaFoldDB" id="A0AAU8LWU3"/>